<accession>A0A9N7N8V6</accession>
<dbReference type="OrthoDB" id="1613518at2759"/>
<reference evidence="8" key="1">
    <citation type="submission" date="2019-12" db="EMBL/GenBank/DDBJ databases">
        <authorList>
            <person name="Scholes J."/>
        </authorList>
    </citation>
    <scope>NUCLEOTIDE SEQUENCE</scope>
</reference>
<organism evidence="8 9">
    <name type="scientific">Striga hermonthica</name>
    <name type="common">Purple witchweed</name>
    <name type="synonym">Buchnera hermonthica</name>
    <dbReference type="NCBI Taxonomy" id="68872"/>
    <lineage>
        <taxon>Eukaryota</taxon>
        <taxon>Viridiplantae</taxon>
        <taxon>Streptophyta</taxon>
        <taxon>Embryophyta</taxon>
        <taxon>Tracheophyta</taxon>
        <taxon>Spermatophyta</taxon>
        <taxon>Magnoliopsida</taxon>
        <taxon>eudicotyledons</taxon>
        <taxon>Gunneridae</taxon>
        <taxon>Pentapetalae</taxon>
        <taxon>asterids</taxon>
        <taxon>lamiids</taxon>
        <taxon>Lamiales</taxon>
        <taxon>Orobanchaceae</taxon>
        <taxon>Buchnereae</taxon>
        <taxon>Striga</taxon>
    </lineage>
</organism>
<gene>
    <name evidence="8" type="ORF">SHERM_22291</name>
</gene>
<comment type="similarity">
    <text evidence="2">Belongs to the plant rapid alkalinization factor (RALF) family.</text>
</comment>
<keyword evidence="5" id="KW-0732">Signal</keyword>
<dbReference type="PANTHER" id="PTHR33136:SF95">
    <property type="entry name" value="PROTEIN RALF-LIKE 33-RELATED"/>
    <property type="match status" value="1"/>
</dbReference>
<evidence type="ECO:0000256" key="7">
    <source>
        <dbReference type="SAM" id="MobiDB-lite"/>
    </source>
</evidence>
<dbReference type="GO" id="GO:0005179">
    <property type="term" value="F:hormone activity"/>
    <property type="evidence" value="ECO:0007669"/>
    <property type="project" value="UniProtKB-KW"/>
</dbReference>
<evidence type="ECO:0000313" key="8">
    <source>
        <dbReference type="EMBL" id="CAA0825516.1"/>
    </source>
</evidence>
<dbReference type="PANTHER" id="PTHR33136">
    <property type="entry name" value="RAPID ALKALINIZATION FACTOR-LIKE"/>
    <property type="match status" value="1"/>
</dbReference>
<sequence>MDNKPHQRTQNMNNKTLGGSMVGKDPRRHHPRQHPAEPPGRARRTDADGKHTAMGGCNRARTSKVMNMVHTTGLRRIGGLLRLVLEAAPATLPESREMVRGKDPRRHHPRQHPAELPGRARRTGADGKHTAMGGCNRARTSKCLEDEDEEFALESESTRRILTSRRYISYGALQRNSVPCSRRGASYYNCRPGAQANPYRRGCSTITRCRR</sequence>
<dbReference type="GO" id="GO:0019722">
    <property type="term" value="P:calcium-mediated signaling"/>
    <property type="evidence" value="ECO:0007669"/>
    <property type="project" value="TreeGrafter"/>
</dbReference>
<protein>
    <submittedName>
        <fullName evidence="8">Protein RALF-like 33</fullName>
    </submittedName>
</protein>
<evidence type="ECO:0000256" key="1">
    <source>
        <dbReference type="ARBA" id="ARBA00004613"/>
    </source>
</evidence>
<comment type="subcellular location">
    <subcellularLocation>
        <location evidence="1">Secreted</location>
    </subcellularLocation>
</comment>
<dbReference type="Pfam" id="PF05498">
    <property type="entry name" value="RALF"/>
    <property type="match status" value="1"/>
</dbReference>
<keyword evidence="6" id="KW-1015">Disulfide bond</keyword>
<keyword evidence="4" id="KW-0372">Hormone</keyword>
<dbReference type="Proteomes" id="UP001153555">
    <property type="component" value="Unassembled WGS sequence"/>
</dbReference>
<feature type="compositionally biased region" description="Polar residues" evidence="7">
    <location>
        <begin position="8"/>
        <end position="17"/>
    </location>
</feature>
<dbReference type="EMBL" id="CACSLK010026072">
    <property type="protein sequence ID" value="CAA0825516.1"/>
    <property type="molecule type" value="Genomic_DNA"/>
</dbReference>
<evidence type="ECO:0000256" key="2">
    <source>
        <dbReference type="ARBA" id="ARBA00009178"/>
    </source>
</evidence>
<feature type="region of interest" description="Disordered" evidence="7">
    <location>
        <begin position="1"/>
        <end position="57"/>
    </location>
</feature>
<feature type="region of interest" description="Disordered" evidence="7">
    <location>
        <begin position="97"/>
        <end position="134"/>
    </location>
</feature>
<evidence type="ECO:0000256" key="6">
    <source>
        <dbReference type="ARBA" id="ARBA00023157"/>
    </source>
</evidence>
<proteinExistence type="inferred from homology"/>
<dbReference type="GO" id="GO:0005576">
    <property type="term" value="C:extracellular region"/>
    <property type="evidence" value="ECO:0007669"/>
    <property type="project" value="UniProtKB-SubCell"/>
</dbReference>
<dbReference type="InterPro" id="IPR008801">
    <property type="entry name" value="RALF"/>
</dbReference>
<keyword evidence="3" id="KW-0964">Secreted</keyword>
<evidence type="ECO:0000256" key="5">
    <source>
        <dbReference type="ARBA" id="ARBA00022729"/>
    </source>
</evidence>
<evidence type="ECO:0000313" key="9">
    <source>
        <dbReference type="Proteomes" id="UP001153555"/>
    </source>
</evidence>
<name>A0A9N7N8V6_STRHE</name>
<keyword evidence="9" id="KW-1185">Reference proteome</keyword>
<comment type="caution">
    <text evidence="8">The sequence shown here is derived from an EMBL/GenBank/DDBJ whole genome shotgun (WGS) entry which is preliminary data.</text>
</comment>
<evidence type="ECO:0000256" key="4">
    <source>
        <dbReference type="ARBA" id="ARBA00022702"/>
    </source>
</evidence>
<evidence type="ECO:0000256" key="3">
    <source>
        <dbReference type="ARBA" id="ARBA00022525"/>
    </source>
</evidence>
<dbReference type="AlphaFoldDB" id="A0A9N7N8V6"/>
<dbReference type="GO" id="GO:0009506">
    <property type="term" value="C:plasmodesma"/>
    <property type="evidence" value="ECO:0007669"/>
    <property type="project" value="TreeGrafter"/>
</dbReference>